<name>A0A9Q9UGY7_FUSFU</name>
<dbReference type="Proteomes" id="UP000760494">
    <property type="component" value="Unassembled WGS sequence"/>
</dbReference>
<dbReference type="AlphaFoldDB" id="A0A9Q9UGY7"/>
<evidence type="ECO:0000313" key="2">
    <source>
        <dbReference type="Proteomes" id="UP000760494"/>
    </source>
</evidence>
<reference evidence="1" key="1">
    <citation type="submission" date="2019-05" db="EMBL/GenBank/DDBJ databases">
        <authorList>
            <person name="Piombo E."/>
        </authorList>
    </citation>
    <scope>NUCLEOTIDE SEQUENCE</scope>
    <source>
        <strain evidence="1">C2S</strain>
    </source>
</reference>
<organism evidence="1 2">
    <name type="scientific">Fusarium fujikuroi</name>
    <name type="common">Bakanae and foot rot disease fungus</name>
    <name type="synonym">Gibberella fujikuroi</name>
    <dbReference type="NCBI Taxonomy" id="5127"/>
    <lineage>
        <taxon>Eukaryota</taxon>
        <taxon>Fungi</taxon>
        <taxon>Dikarya</taxon>
        <taxon>Ascomycota</taxon>
        <taxon>Pezizomycotina</taxon>
        <taxon>Sordariomycetes</taxon>
        <taxon>Hypocreomycetidae</taxon>
        <taxon>Hypocreales</taxon>
        <taxon>Nectriaceae</taxon>
        <taxon>Fusarium</taxon>
        <taxon>Fusarium fujikuroi species complex</taxon>
    </lineage>
</organism>
<sequence>MMSANQDLVLANGEASPVINVEFVPPGEPNEDTEPNSMDYEMNDEHTVNPPPWFPTAAQVGTGVSISWYNAWLKAWLSWHHRVSDHKRLQTSYTRRLMLPSASQTINNHNHDQARKEIDQYWVKKTYKPSPTPTRFRPPKALGILGSLLSATKSQSSATPATCRFF</sequence>
<evidence type="ECO:0000313" key="1">
    <source>
        <dbReference type="EMBL" id="VTT83267.1"/>
    </source>
</evidence>
<comment type="caution">
    <text evidence="1">The sequence shown here is derived from an EMBL/GenBank/DDBJ whole genome shotgun (WGS) entry which is preliminary data.</text>
</comment>
<protein>
    <submittedName>
        <fullName evidence="1">Uncharacterized protein</fullName>
    </submittedName>
</protein>
<dbReference type="EMBL" id="CABFJX010000418">
    <property type="protein sequence ID" value="VTT83267.1"/>
    <property type="molecule type" value="Genomic_DNA"/>
</dbReference>
<gene>
    <name evidence="1" type="ORF">C2S_2977</name>
</gene>
<accession>A0A9Q9UGY7</accession>
<proteinExistence type="predicted"/>